<dbReference type="Pfam" id="PF08345">
    <property type="entry name" value="YscJ_FliF_C"/>
    <property type="match status" value="1"/>
</dbReference>
<evidence type="ECO:0000259" key="13">
    <source>
        <dbReference type="Pfam" id="PF08345"/>
    </source>
</evidence>
<evidence type="ECO:0000256" key="3">
    <source>
        <dbReference type="ARBA" id="ARBA00007971"/>
    </source>
</evidence>
<evidence type="ECO:0000256" key="6">
    <source>
        <dbReference type="ARBA" id="ARBA00022989"/>
    </source>
</evidence>
<comment type="caution">
    <text evidence="14">The sequence shown here is derived from an EMBL/GenBank/DDBJ whole genome shotgun (WGS) entry which is preliminary data.</text>
</comment>
<evidence type="ECO:0000256" key="2">
    <source>
        <dbReference type="ARBA" id="ARBA00004651"/>
    </source>
</evidence>
<evidence type="ECO:0000313" key="15">
    <source>
        <dbReference type="Proteomes" id="UP001595799"/>
    </source>
</evidence>
<accession>A0ABV8UL44</accession>
<dbReference type="PRINTS" id="PR01009">
    <property type="entry name" value="FLGMRINGFLIF"/>
</dbReference>
<keyword evidence="15" id="KW-1185">Reference proteome</keyword>
<keyword evidence="14" id="KW-0969">Cilium</keyword>
<keyword evidence="14" id="KW-0966">Cell projection</keyword>
<comment type="similarity">
    <text evidence="3 9">Belongs to the FliF family.</text>
</comment>
<feature type="transmembrane region" description="Helical" evidence="11">
    <location>
        <begin position="21"/>
        <end position="43"/>
    </location>
</feature>
<keyword evidence="7 11" id="KW-0472">Membrane</keyword>
<evidence type="ECO:0000256" key="7">
    <source>
        <dbReference type="ARBA" id="ARBA00023136"/>
    </source>
</evidence>
<organism evidence="14 15">
    <name type="scientific">Fodinicurvata halophila</name>
    <dbReference type="NCBI Taxonomy" id="1419723"/>
    <lineage>
        <taxon>Bacteria</taxon>
        <taxon>Pseudomonadati</taxon>
        <taxon>Pseudomonadota</taxon>
        <taxon>Alphaproteobacteria</taxon>
        <taxon>Rhodospirillales</taxon>
        <taxon>Rhodovibrionaceae</taxon>
        <taxon>Fodinicurvata</taxon>
    </lineage>
</organism>
<evidence type="ECO:0000256" key="11">
    <source>
        <dbReference type="SAM" id="Phobius"/>
    </source>
</evidence>
<name>A0ABV8UL44_9PROT</name>
<keyword evidence="14" id="KW-0282">Flagellum</keyword>
<comment type="function">
    <text evidence="9">The M ring may be actively involved in energy transduction.</text>
</comment>
<keyword evidence="8 9" id="KW-0975">Bacterial flagellum</keyword>
<dbReference type="PANTHER" id="PTHR30046:SF0">
    <property type="entry name" value="FLAGELLAR M-RING PROTEIN"/>
    <property type="match status" value="1"/>
</dbReference>
<feature type="domain" description="Flagellar M-ring N-terminal" evidence="12">
    <location>
        <begin position="47"/>
        <end position="222"/>
    </location>
</feature>
<dbReference type="EMBL" id="JBHSCW010000003">
    <property type="protein sequence ID" value="MFC4351528.1"/>
    <property type="molecule type" value="Genomic_DNA"/>
</dbReference>
<protein>
    <recommendedName>
        <fullName evidence="9">Flagellar M-ring protein</fullName>
    </recommendedName>
</protein>
<feature type="transmembrane region" description="Helical" evidence="11">
    <location>
        <begin position="441"/>
        <end position="462"/>
    </location>
</feature>
<keyword evidence="6 11" id="KW-1133">Transmembrane helix</keyword>
<evidence type="ECO:0000256" key="4">
    <source>
        <dbReference type="ARBA" id="ARBA00022475"/>
    </source>
</evidence>
<dbReference type="InterPro" id="IPR043427">
    <property type="entry name" value="YscJ/FliF"/>
</dbReference>
<reference evidence="15" key="1">
    <citation type="journal article" date="2019" name="Int. J. Syst. Evol. Microbiol.">
        <title>The Global Catalogue of Microorganisms (GCM) 10K type strain sequencing project: providing services to taxonomists for standard genome sequencing and annotation.</title>
        <authorList>
            <consortium name="The Broad Institute Genomics Platform"/>
            <consortium name="The Broad Institute Genome Sequencing Center for Infectious Disease"/>
            <person name="Wu L."/>
            <person name="Ma J."/>
        </authorList>
    </citation>
    <scope>NUCLEOTIDE SEQUENCE [LARGE SCALE GENOMIC DNA]</scope>
    <source>
        <strain evidence="15">CECT 8472</strain>
    </source>
</reference>
<dbReference type="NCBIfam" id="TIGR00206">
    <property type="entry name" value="fliF"/>
    <property type="match status" value="1"/>
</dbReference>
<proteinExistence type="inferred from homology"/>
<evidence type="ECO:0000256" key="10">
    <source>
        <dbReference type="SAM" id="MobiDB-lite"/>
    </source>
</evidence>
<gene>
    <name evidence="14" type="primary">fliF</name>
    <name evidence="14" type="ORF">ACFOW6_08250</name>
</gene>
<dbReference type="PIRSF" id="PIRSF004862">
    <property type="entry name" value="FliF"/>
    <property type="match status" value="1"/>
</dbReference>
<dbReference type="InterPro" id="IPR045851">
    <property type="entry name" value="AMP-bd_C_sf"/>
</dbReference>
<dbReference type="Proteomes" id="UP001595799">
    <property type="component" value="Unassembled WGS sequence"/>
</dbReference>
<evidence type="ECO:0000256" key="5">
    <source>
        <dbReference type="ARBA" id="ARBA00022692"/>
    </source>
</evidence>
<evidence type="ECO:0000256" key="9">
    <source>
        <dbReference type="PIRNR" id="PIRNR004862"/>
    </source>
</evidence>
<dbReference type="Pfam" id="PF01514">
    <property type="entry name" value="YscJ_FliF"/>
    <property type="match status" value="1"/>
</dbReference>
<keyword evidence="5 11" id="KW-0812">Transmembrane</keyword>
<dbReference type="Gene3D" id="3.30.300.30">
    <property type="match status" value="1"/>
</dbReference>
<feature type="domain" description="Flagellar M-ring C-terminal" evidence="13">
    <location>
        <begin position="256"/>
        <end position="419"/>
    </location>
</feature>
<dbReference type="PANTHER" id="PTHR30046">
    <property type="entry name" value="FLAGELLAR M-RING PROTEIN"/>
    <property type="match status" value="1"/>
</dbReference>
<dbReference type="InterPro" id="IPR013556">
    <property type="entry name" value="Flag_M-ring_C"/>
</dbReference>
<feature type="region of interest" description="Disordered" evidence="10">
    <location>
        <begin position="480"/>
        <end position="527"/>
    </location>
</feature>
<sequence>MDRQRGQLRVNTFLDTLKRLGPARLAVLGGVAAALLAFFIYLVGRVSQPDMELLYSELQSSDSSQIVSELDAQGIPYQLSADGSSISVPSDEVARMRLAMAEQGLPNGGSMGYEIFDEGESLGTSNFVQNINHVRALEGELARTIQNIGKVKSARVHLVLPQRELFSRDRNEASASIVLSLEGNGWLSKEQVRSIQQLVSSAIPRMTPNQVAVIDNQGNLLASTNDGEGAGGLTGGAEERRLSMENRLSQSVQQLLERSVGIGNVRVEVAAEMNYDRITENSEIYDPDGQVVRSTQLVEEQMQDNEGGEEAVTVGNNLPDADLGGGEEPGASSMSNRTEETVNYEISRTTRTHVQEGGDIERLSVAVMVNDTQTTNAEGETVSEPRSQEELDRLAALARSAVGFDPERGDSFEIASLPFADVMPSGGVEDNRLLGMERGQLMKIAEVLVLGVIAVLVLLLVVRPLVTRLLSPEGGGSMQGTPALAGNGQHPALAGPGLQDPSLLTGPQAAQQANLPVPSEQQGEEEEETMLNMSQVEGQIKASSIRKVSELVDKHPQETLGIIRNWVYQER</sequence>
<comment type="subcellular location">
    <subcellularLocation>
        <location evidence="1 9">Bacterial flagellum basal body</location>
    </subcellularLocation>
    <subcellularLocation>
        <location evidence="2">Cell membrane</location>
        <topology evidence="2">Multi-pass membrane protein</topology>
    </subcellularLocation>
</comment>
<dbReference type="InterPro" id="IPR006182">
    <property type="entry name" value="FliF_N_dom"/>
</dbReference>
<evidence type="ECO:0000313" key="14">
    <source>
        <dbReference type="EMBL" id="MFC4351528.1"/>
    </source>
</evidence>
<evidence type="ECO:0000259" key="12">
    <source>
        <dbReference type="Pfam" id="PF01514"/>
    </source>
</evidence>
<dbReference type="RefSeq" id="WP_382424255.1">
    <property type="nucleotide sequence ID" value="NZ_JBHSSY010000001.1"/>
</dbReference>
<dbReference type="InterPro" id="IPR000067">
    <property type="entry name" value="FlgMring_FliF"/>
</dbReference>
<evidence type="ECO:0000256" key="8">
    <source>
        <dbReference type="ARBA" id="ARBA00023143"/>
    </source>
</evidence>
<evidence type="ECO:0000256" key="1">
    <source>
        <dbReference type="ARBA" id="ARBA00004117"/>
    </source>
</evidence>
<keyword evidence="4" id="KW-1003">Cell membrane</keyword>